<dbReference type="Proteomes" id="UP000011715">
    <property type="component" value="Unassembled WGS sequence"/>
</dbReference>
<evidence type="ECO:0000313" key="3">
    <source>
        <dbReference type="EnsemblFungi" id="MAPG_05728T0"/>
    </source>
</evidence>
<protein>
    <submittedName>
        <fullName evidence="2 3">Uncharacterized protein</fullName>
    </submittedName>
</protein>
<dbReference type="EnsemblFungi" id="MAPG_05728T0">
    <property type="protein sequence ID" value="MAPG_05728T0"/>
    <property type="gene ID" value="MAPG_05728"/>
</dbReference>
<sequence>MPSATSFFGQVPGVEAQIDPPTRQVNQHSQLPGRGQGSNGQAREVVGVGVRTPSPSLPASPSRECLVATCPRHSARYFGENRPVVQGGVDALRRDTTTDGEKIYKGLTRPSRSSDATRSNTT</sequence>
<dbReference type="EMBL" id="GL876969">
    <property type="protein sequence ID" value="KLU86716.1"/>
    <property type="molecule type" value="Genomic_DNA"/>
</dbReference>
<proteinExistence type="predicted"/>
<evidence type="ECO:0000313" key="2">
    <source>
        <dbReference type="EMBL" id="KLU86716.1"/>
    </source>
</evidence>
<keyword evidence="4" id="KW-1185">Reference proteome</keyword>
<name>A0A0C4E060_MAGP6</name>
<accession>A0A0C4E060</accession>
<feature type="region of interest" description="Disordered" evidence="1">
    <location>
        <begin position="1"/>
        <end position="62"/>
    </location>
</feature>
<dbReference type="VEuPathDB" id="FungiDB:MAPG_05728"/>
<reference evidence="3" key="4">
    <citation type="journal article" date="2015" name="G3 (Bethesda)">
        <title>Genome sequences of three phytopathogenic species of the Magnaporthaceae family of fungi.</title>
        <authorList>
            <person name="Okagaki L.H."/>
            <person name="Nunes C.C."/>
            <person name="Sailsbery J."/>
            <person name="Clay B."/>
            <person name="Brown D."/>
            <person name="John T."/>
            <person name="Oh Y."/>
            <person name="Young N."/>
            <person name="Fitzgerald M."/>
            <person name="Haas B.J."/>
            <person name="Zeng Q."/>
            <person name="Young S."/>
            <person name="Adiconis X."/>
            <person name="Fan L."/>
            <person name="Levin J.Z."/>
            <person name="Mitchell T.K."/>
            <person name="Okubara P.A."/>
            <person name="Farman M.L."/>
            <person name="Kohn L.M."/>
            <person name="Birren B."/>
            <person name="Ma L.-J."/>
            <person name="Dean R.A."/>
        </authorList>
    </citation>
    <scope>NUCLEOTIDE SEQUENCE</scope>
    <source>
        <strain evidence="3">ATCC 64411 / 73-15</strain>
    </source>
</reference>
<dbReference type="AlphaFoldDB" id="A0A0C4E060"/>
<evidence type="ECO:0000256" key="1">
    <source>
        <dbReference type="SAM" id="MobiDB-lite"/>
    </source>
</evidence>
<dbReference type="EMBL" id="ADBL01001369">
    <property type="status" value="NOT_ANNOTATED_CDS"/>
    <property type="molecule type" value="Genomic_DNA"/>
</dbReference>
<organism evidence="3 4">
    <name type="scientific">Magnaporthiopsis poae (strain ATCC 64411 / 73-15)</name>
    <name type="common">Kentucky bluegrass fungus</name>
    <name type="synonym">Magnaporthe poae</name>
    <dbReference type="NCBI Taxonomy" id="644358"/>
    <lineage>
        <taxon>Eukaryota</taxon>
        <taxon>Fungi</taxon>
        <taxon>Dikarya</taxon>
        <taxon>Ascomycota</taxon>
        <taxon>Pezizomycotina</taxon>
        <taxon>Sordariomycetes</taxon>
        <taxon>Sordariomycetidae</taxon>
        <taxon>Magnaporthales</taxon>
        <taxon>Magnaporthaceae</taxon>
        <taxon>Magnaporthiopsis</taxon>
    </lineage>
</organism>
<reference evidence="3" key="5">
    <citation type="submission" date="2015-06" db="UniProtKB">
        <authorList>
            <consortium name="EnsemblFungi"/>
        </authorList>
    </citation>
    <scope>IDENTIFICATION</scope>
    <source>
        <strain evidence="3">ATCC 64411</strain>
    </source>
</reference>
<reference evidence="2" key="2">
    <citation type="submission" date="2010-05" db="EMBL/GenBank/DDBJ databases">
        <title>The Genome Sequence of Magnaporthe poae strain ATCC 64411.</title>
        <authorList>
            <consortium name="The Broad Institute Genome Sequencing Platform"/>
            <consortium name="Broad Institute Genome Sequencing Center for Infectious Disease"/>
            <person name="Ma L.-J."/>
            <person name="Dead R."/>
            <person name="Young S."/>
            <person name="Zeng Q."/>
            <person name="Koehrsen M."/>
            <person name="Alvarado L."/>
            <person name="Berlin A."/>
            <person name="Chapman S.B."/>
            <person name="Chen Z."/>
            <person name="Freedman E."/>
            <person name="Gellesch M."/>
            <person name="Goldberg J."/>
            <person name="Griggs A."/>
            <person name="Gujja S."/>
            <person name="Heilman E.R."/>
            <person name="Heiman D."/>
            <person name="Hepburn T."/>
            <person name="Howarth C."/>
            <person name="Jen D."/>
            <person name="Larson L."/>
            <person name="Mehta T."/>
            <person name="Neiman D."/>
            <person name="Pearson M."/>
            <person name="Roberts A."/>
            <person name="Saif S."/>
            <person name="Shea T."/>
            <person name="Shenoy N."/>
            <person name="Sisk P."/>
            <person name="Stolte C."/>
            <person name="Sykes S."/>
            <person name="Walk T."/>
            <person name="White J."/>
            <person name="Yandava C."/>
            <person name="Haas B."/>
            <person name="Nusbaum C."/>
            <person name="Birren B."/>
        </authorList>
    </citation>
    <scope>NUCLEOTIDE SEQUENCE</scope>
    <source>
        <strain evidence="2">ATCC 64411</strain>
    </source>
</reference>
<evidence type="ECO:0000313" key="4">
    <source>
        <dbReference type="Proteomes" id="UP000011715"/>
    </source>
</evidence>
<feature type="compositionally biased region" description="Polar residues" evidence="1">
    <location>
        <begin position="110"/>
        <end position="122"/>
    </location>
</feature>
<reference evidence="4" key="1">
    <citation type="submission" date="2010-05" db="EMBL/GenBank/DDBJ databases">
        <title>The genome sequence of Magnaporthe poae strain ATCC 64411.</title>
        <authorList>
            <person name="Ma L.-J."/>
            <person name="Dead R."/>
            <person name="Young S."/>
            <person name="Zeng Q."/>
            <person name="Koehrsen M."/>
            <person name="Alvarado L."/>
            <person name="Berlin A."/>
            <person name="Chapman S.B."/>
            <person name="Chen Z."/>
            <person name="Freedman E."/>
            <person name="Gellesch M."/>
            <person name="Goldberg J."/>
            <person name="Griggs A."/>
            <person name="Gujja S."/>
            <person name="Heilman E.R."/>
            <person name="Heiman D."/>
            <person name="Hepburn T."/>
            <person name="Howarth C."/>
            <person name="Jen D."/>
            <person name="Larson L."/>
            <person name="Mehta T."/>
            <person name="Neiman D."/>
            <person name="Pearson M."/>
            <person name="Roberts A."/>
            <person name="Saif S."/>
            <person name="Shea T."/>
            <person name="Shenoy N."/>
            <person name="Sisk P."/>
            <person name="Stolte C."/>
            <person name="Sykes S."/>
            <person name="Walk T."/>
            <person name="White J."/>
            <person name="Yandava C."/>
            <person name="Haas B."/>
            <person name="Nusbaum C."/>
            <person name="Birren B."/>
        </authorList>
    </citation>
    <scope>NUCLEOTIDE SEQUENCE [LARGE SCALE GENOMIC DNA]</scope>
    <source>
        <strain evidence="4">ATCC 64411 / 73-15</strain>
    </source>
</reference>
<feature type="region of interest" description="Disordered" evidence="1">
    <location>
        <begin position="96"/>
        <end position="122"/>
    </location>
</feature>
<reference evidence="2" key="3">
    <citation type="submission" date="2011-03" db="EMBL/GenBank/DDBJ databases">
        <title>Annotation of Magnaporthe poae ATCC 64411.</title>
        <authorList>
            <person name="Ma L.-J."/>
            <person name="Dead R."/>
            <person name="Young S.K."/>
            <person name="Zeng Q."/>
            <person name="Gargeya S."/>
            <person name="Fitzgerald M."/>
            <person name="Haas B."/>
            <person name="Abouelleil A."/>
            <person name="Alvarado L."/>
            <person name="Arachchi H.M."/>
            <person name="Berlin A."/>
            <person name="Brown A."/>
            <person name="Chapman S.B."/>
            <person name="Chen Z."/>
            <person name="Dunbar C."/>
            <person name="Freedman E."/>
            <person name="Gearin G."/>
            <person name="Gellesch M."/>
            <person name="Goldberg J."/>
            <person name="Griggs A."/>
            <person name="Gujja S."/>
            <person name="Heiman D."/>
            <person name="Howarth C."/>
            <person name="Larson L."/>
            <person name="Lui A."/>
            <person name="MacDonald P.J.P."/>
            <person name="Mehta T."/>
            <person name="Montmayeur A."/>
            <person name="Murphy C."/>
            <person name="Neiman D."/>
            <person name="Pearson M."/>
            <person name="Priest M."/>
            <person name="Roberts A."/>
            <person name="Saif S."/>
            <person name="Shea T."/>
            <person name="Shenoy N."/>
            <person name="Sisk P."/>
            <person name="Stolte C."/>
            <person name="Sykes S."/>
            <person name="Yandava C."/>
            <person name="Wortman J."/>
            <person name="Nusbaum C."/>
            <person name="Birren B."/>
        </authorList>
    </citation>
    <scope>NUCLEOTIDE SEQUENCE</scope>
    <source>
        <strain evidence="2">ATCC 64411</strain>
    </source>
</reference>
<gene>
    <name evidence="2" type="ORF">MAPG_05728</name>
</gene>